<keyword evidence="9 12" id="KW-0472">Membrane</keyword>
<dbReference type="AlphaFoldDB" id="A0A8H7F5B0"/>
<evidence type="ECO:0000313" key="16">
    <source>
        <dbReference type="Proteomes" id="UP000629468"/>
    </source>
</evidence>
<feature type="domain" description="Glycosyl transferase family 1" evidence="13">
    <location>
        <begin position="330"/>
        <end position="418"/>
    </location>
</feature>
<dbReference type="GO" id="GO:0005789">
    <property type="term" value="C:endoplasmic reticulum membrane"/>
    <property type="evidence" value="ECO:0007669"/>
    <property type="project" value="UniProtKB-SubCell"/>
</dbReference>
<dbReference type="InterPro" id="IPR001296">
    <property type="entry name" value="Glyco_trans_1"/>
</dbReference>
<keyword evidence="6 12" id="KW-0812">Transmembrane</keyword>
<evidence type="ECO:0000256" key="7">
    <source>
        <dbReference type="ARBA" id="ARBA00022824"/>
    </source>
</evidence>
<dbReference type="SUPFAM" id="SSF53756">
    <property type="entry name" value="UDP-Glycosyltransferase/glycogen phosphorylase"/>
    <property type="match status" value="1"/>
</dbReference>
<keyword evidence="5 12" id="KW-0808">Transferase</keyword>
<comment type="catalytic activity">
    <reaction evidence="11 12">
        <text>an alpha-D-Man-(1-&gt;3)-beta-D-Man-(1-&gt;4)-beta-D-GlcNAc-(1-&gt;4)-alpha-D-GlcNAc-diphospho-di-trans,poly-cis-dolichol + GDP-alpha-D-mannose = an alpha-D-Man-(1-&gt;3)-[alpha-D-Man-(1-&gt;6)]-beta-D-Man-(1-&gt;4)-beta-D-GlcNAc-(1-&gt;4)-alpha-D-GlcNAc-diphospho-di-trans,poly-cis-dolichol + GDP + H(+)</text>
        <dbReference type="Rhea" id="RHEA:29519"/>
        <dbReference type="Rhea" id="RHEA-COMP:19513"/>
        <dbReference type="Rhea" id="RHEA-COMP:19515"/>
        <dbReference type="ChEBI" id="CHEBI:15378"/>
        <dbReference type="ChEBI" id="CHEBI:57527"/>
        <dbReference type="ChEBI" id="CHEBI:58189"/>
        <dbReference type="ChEBI" id="CHEBI:132510"/>
        <dbReference type="ChEBI" id="CHEBI:132511"/>
        <dbReference type="EC" id="2.4.1.257"/>
    </reaction>
    <physiologicalReaction direction="left-to-right" evidence="11 12">
        <dbReference type="Rhea" id="RHEA:29520"/>
    </physiologicalReaction>
</comment>
<evidence type="ECO:0000256" key="9">
    <source>
        <dbReference type="ARBA" id="ARBA00023136"/>
    </source>
</evidence>
<evidence type="ECO:0000259" key="13">
    <source>
        <dbReference type="Pfam" id="PF00534"/>
    </source>
</evidence>
<dbReference type="GO" id="GO:0004378">
    <property type="term" value="F:GDP-Man:Man(1)GlcNAc(2)-PP-Dol alpha-1,3-mannosyltransferase activity"/>
    <property type="evidence" value="ECO:0007669"/>
    <property type="project" value="UniProtKB-UniRule"/>
</dbReference>
<dbReference type="EMBL" id="JABXXO010000005">
    <property type="protein sequence ID" value="KAF7777650.1"/>
    <property type="molecule type" value="Genomic_DNA"/>
</dbReference>
<comment type="catalytic activity">
    <reaction evidence="10 12">
        <text>a beta-D-Man-(1-&gt;4)-beta-D-GlcNAc-(1-&gt;4)-alpha-D-GlcNAc-diphospho-di-trans,poly-cis-dolichol + GDP-alpha-D-mannose = an alpha-D-Man-(1-&gt;3)-beta-D-Man-(1-&gt;4)-beta-D-GlcNAc-(1-&gt;4)-alpha-D-GlcNAc-diphospho-di-trans,poly-cis-dolichol + GDP + H(+)</text>
        <dbReference type="Rhea" id="RHEA:29515"/>
        <dbReference type="Rhea" id="RHEA-COMP:19511"/>
        <dbReference type="Rhea" id="RHEA-COMP:19513"/>
        <dbReference type="ChEBI" id="CHEBI:15378"/>
        <dbReference type="ChEBI" id="CHEBI:57527"/>
        <dbReference type="ChEBI" id="CHEBI:58189"/>
        <dbReference type="ChEBI" id="CHEBI:58472"/>
        <dbReference type="ChEBI" id="CHEBI:132510"/>
        <dbReference type="EC" id="2.4.1.132"/>
    </reaction>
    <physiologicalReaction direction="left-to-right" evidence="10 12">
        <dbReference type="Rhea" id="RHEA:29516"/>
    </physiologicalReaction>
</comment>
<evidence type="ECO:0000256" key="8">
    <source>
        <dbReference type="ARBA" id="ARBA00022989"/>
    </source>
</evidence>
<evidence type="ECO:0000256" key="10">
    <source>
        <dbReference type="ARBA" id="ARBA00045103"/>
    </source>
</evidence>
<organism evidence="15 16">
    <name type="scientific">Agaricus bisporus var. burnettii</name>
    <dbReference type="NCBI Taxonomy" id="192524"/>
    <lineage>
        <taxon>Eukaryota</taxon>
        <taxon>Fungi</taxon>
        <taxon>Dikarya</taxon>
        <taxon>Basidiomycota</taxon>
        <taxon>Agaricomycotina</taxon>
        <taxon>Agaricomycetes</taxon>
        <taxon>Agaricomycetidae</taxon>
        <taxon>Agaricales</taxon>
        <taxon>Agaricineae</taxon>
        <taxon>Agaricaceae</taxon>
        <taxon>Agaricus</taxon>
    </lineage>
</organism>
<dbReference type="PANTHER" id="PTHR45918">
    <property type="entry name" value="ALPHA-1,3/1,6-MANNOSYLTRANSFERASE ALG2"/>
    <property type="match status" value="1"/>
</dbReference>
<keyword evidence="4 12" id="KW-0328">Glycosyltransferase</keyword>
<dbReference type="EC" id="2.4.1.257" evidence="12"/>
<reference evidence="15 16" key="1">
    <citation type="journal article" name="Sci. Rep.">
        <title>Telomere-to-telomere assembled and centromere annotated genomes of the two main subspecies of the button mushroom Agaricus bisporus reveal especially polymorphic chromosome ends.</title>
        <authorList>
            <person name="Sonnenberg A.S.M."/>
            <person name="Sedaghat-Telgerd N."/>
            <person name="Lavrijssen B."/>
            <person name="Ohm R.A."/>
            <person name="Hendrickx P.M."/>
            <person name="Scholtmeijer K."/>
            <person name="Baars J.J.P."/>
            <person name="van Peer A."/>
        </authorList>
    </citation>
    <scope>NUCLEOTIDE SEQUENCE [LARGE SCALE GENOMIC DNA]</scope>
    <source>
        <strain evidence="15 16">H119_p4</strain>
    </source>
</reference>
<comment type="subcellular location">
    <subcellularLocation>
        <location evidence="2 12">Endoplasmic reticulum membrane</location>
    </subcellularLocation>
</comment>
<evidence type="ECO:0000256" key="12">
    <source>
        <dbReference type="RuleBase" id="RU367136"/>
    </source>
</evidence>
<dbReference type="Gene3D" id="3.40.50.2000">
    <property type="entry name" value="Glycogen Phosphorylase B"/>
    <property type="match status" value="2"/>
</dbReference>
<sequence length="480" mass="53268">MPPRRLRIAFLHPDLGIGGAERFVVDAALGLRKLGHIVDIYTSHWDPNHCFEETKDDSLKVRYVKPPFPRSIKGKFHILCAHARQMHLVTHLLSANAQSYDVYFVDQLSTCVPFLRVIGSTRVVFYCHFPDKLLANGAFVDGTLLNKQGSLLKRIYRYPMDWLEEVTTRQADVILANSKFTARVFKSYFPSISQNPDIVYPGINIQAYTSNVDTSNTDVATILSETPTLLSLNRFEKKKNAALAIEAFAIMKAREPTQALRLVLAGGYDPRLQDNIQTLRTLTELATTHSLSYNIITPTISTIPVPDHTKVSTPDIVFLLNFTTAQRTALLNSTSTKALLYTPANEHFGIGPIEGMICGVPVLACDSGGPTESIIDTPSDDRTGWLRPPDPVVWADTLQEILALSPGAREAISSRGRERAREFFSLDAMSKGLEVALLKVVALGSVQNLIFKVFVMLIGLLAAYVFTSKITSFLIPSRFQ</sequence>
<dbReference type="UniPathway" id="UPA00378"/>
<evidence type="ECO:0000313" key="15">
    <source>
        <dbReference type="EMBL" id="KAF7777650.1"/>
    </source>
</evidence>
<comment type="pathway">
    <text evidence="3 12">Protein modification; protein glycosylation.</text>
</comment>
<dbReference type="InterPro" id="IPR027054">
    <property type="entry name" value="ALG2"/>
</dbReference>
<name>A0A8H7F5B0_AGABI</name>
<evidence type="ECO:0000256" key="5">
    <source>
        <dbReference type="ARBA" id="ARBA00022679"/>
    </source>
</evidence>
<dbReference type="Pfam" id="PF13439">
    <property type="entry name" value="Glyco_transf_4"/>
    <property type="match status" value="1"/>
</dbReference>
<gene>
    <name evidence="15" type="ORF">Agabi119p4_3722</name>
</gene>
<evidence type="ECO:0000256" key="11">
    <source>
        <dbReference type="ARBA" id="ARBA00045104"/>
    </source>
</evidence>
<dbReference type="PANTHER" id="PTHR45918:SF1">
    <property type="entry name" value="ALPHA-1,3_1,6-MANNOSYLTRANSFERASE ALG2"/>
    <property type="match status" value="1"/>
</dbReference>
<proteinExistence type="inferred from homology"/>
<dbReference type="GO" id="GO:0102704">
    <property type="term" value="F:GDP-Man:Man(2)GlcNAc(2)-PP-Dol alpha-1,6-mannosyltransferase activity"/>
    <property type="evidence" value="ECO:0007669"/>
    <property type="project" value="UniProtKB-UniRule"/>
</dbReference>
<dbReference type="Pfam" id="PF00534">
    <property type="entry name" value="Glycos_transf_1"/>
    <property type="match status" value="1"/>
</dbReference>
<dbReference type="Proteomes" id="UP000629468">
    <property type="component" value="Unassembled WGS sequence"/>
</dbReference>
<feature type="domain" description="Glycosyltransferase subfamily 4-like N-terminal" evidence="14">
    <location>
        <begin position="17"/>
        <end position="206"/>
    </location>
</feature>
<comment type="function">
    <text evidence="1 12">Mannosylates Man(2)GlcNAc(2)-dolichol diphosphate and Man(1)GlcNAc(2)-dolichol diphosphate to form Man(3)GlcNAc(2)-dolichol diphosphate.</text>
</comment>
<evidence type="ECO:0000256" key="1">
    <source>
        <dbReference type="ARBA" id="ARBA00003142"/>
    </source>
</evidence>
<dbReference type="EC" id="2.4.1.132" evidence="12"/>
<comment type="similarity">
    <text evidence="12">Belongs to the glycosyltransferase group 1 family.</text>
</comment>
<evidence type="ECO:0000256" key="6">
    <source>
        <dbReference type="ARBA" id="ARBA00022692"/>
    </source>
</evidence>
<accession>A0A8H7F5B0</accession>
<protein>
    <recommendedName>
        <fullName evidence="12">Alpha-1,3/1,6-mannosyltransferase ALG2</fullName>
        <ecNumber evidence="12">2.4.1.132</ecNumber>
        <ecNumber evidence="12">2.4.1.257</ecNumber>
    </recommendedName>
    <alternativeName>
        <fullName evidence="12">GDP-Man:Man(1)GlcNAc(2)-PP-Dol alpha-1,3-mannosyltransferase</fullName>
    </alternativeName>
</protein>
<evidence type="ECO:0000256" key="4">
    <source>
        <dbReference type="ARBA" id="ARBA00022676"/>
    </source>
</evidence>
<feature type="transmembrane region" description="Helical" evidence="12">
    <location>
        <begin position="449"/>
        <end position="467"/>
    </location>
</feature>
<evidence type="ECO:0000256" key="2">
    <source>
        <dbReference type="ARBA" id="ARBA00004586"/>
    </source>
</evidence>
<dbReference type="InterPro" id="IPR028098">
    <property type="entry name" value="Glyco_trans_4-like_N"/>
</dbReference>
<keyword evidence="7 12" id="KW-0256">Endoplasmic reticulum</keyword>
<evidence type="ECO:0000259" key="14">
    <source>
        <dbReference type="Pfam" id="PF13439"/>
    </source>
</evidence>
<evidence type="ECO:0000256" key="3">
    <source>
        <dbReference type="ARBA" id="ARBA00004922"/>
    </source>
</evidence>
<keyword evidence="8 12" id="KW-1133">Transmembrane helix</keyword>
<comment type="caution">
    <text evidence="15">The sequence shown here is derived from an EMBL/GenBank/DDBJ whole genome shotgun (WGS) entry which is preliminary data.</text>
</comment>